<evidence type="ECO:0000259" key="1">
    <source>
        <dbReference type="PROSITE" id="PS51733"/>
    </source>
</evidence>
<dbReference type="Gene3D" id="3.30.930.10">
    <property type="entry name" value="Bira Bifunctional Protein, Domain 2"/>
    <property type="match status" value="1"/>
</dbReference>
<gene>
    <name evidence="2" type="ordered locus">Namu_4582</name>
</gene>
<dbReference type="Proteomes" id="UP000002218">
    <property type="component" value="Chromosome"/>
</dbReference>
<dbReference type="HOGENOM" id="CLU_085363_0_0_11"/>
<name>C8X6W3_NAKMY</name>
<dbReference type="SUPFAM" id="SSF55681">
    <property type="entry name" value="Class II aaRS and biotin synthetases"/>
    <property type="match status" value="1"/>
</dbReference>
<dbReference type="Pfam" id="PF21948">
    <property type="entry name" value="LplA-B_cat"/>
    <property type="match status" value="1"/>
</dbReference>
<dbReference type="eggNOG" id="COG0095">
    <property type="taxonomic scope" value="Bacteria"/>
</dbReference>
<protein>
    <submittedName>
        <fullName evidence="2">Lipoate-protein ligase A-like protein</fullName>
    </submittedName>
</protein>
<organism evidence="2 3">
    <name type="scientific">Nakamurella multipartita (strain ATCC 700099 / DSM 44233 / CIP 104796 / JCM 9543 / NBRC 105858 / Y-104)</name>
    <name type="common">Microsphaera multipartita</name>
    <dbReference type="NCBI Taxonomy" id="479431"/>
    <lineage>
        <taxon>Bacteria</taxon>
        <taxon>Bacillati</taxon>
        <taxon>Actinomycetota</taxon>
        <taxon>Actinomycetes</taxon>
        <taxon>Nakamurellales</taxon>
        <taxon>Nakamurellaceae</taxon>
        <taxon>Nakamurella</taxon>
    </lineage>
</organism>
<dbReference type="PROSITE" id="PS51733">
    <property type="entry name" value="BPL_LPL_CATALYTIC"/>
    <property type="match status" value="1"/>
</dbReference>
<feature type="domain" description="BPL/LPL catalytic" evidence="1">
    <location>
        <begin position="40"/>
        <end position="236"/>
    </location>
</feature>
<dbReference type="STRING" id="479431.Namu_4582"/>
<dbReference type="KEGG" id="nml:Namu_4582"/>
<evidence type="ECO:0000313" key="2">
    <source>
        <dbReference type="EMBL" id="ACV80861.1"/>
    </source>
</evidence>
<dbReference type="OrthoDB" id="5243608at2"/>
<keyword evidence="3" id="KW-1185">Reference proteome</keyword>
<evidence type="ECO:0000313" key="3">
    <source>
        <dbReference type="Proteomes" id="UP000002218"/>
    </source>
</evidence>
<dbReference type="AlphaFoldDB" id="C8X6W3"/>
<keyword evidence="2" id="KW-0436">Ligase</keyword>
<sequence length="261" mass="27122">MVDIDDGKLITLLDDTAQQRAPLLDIALGPALLSAVAAGGGSEQQLRLYRPGPTLAFSGRDCATEGIAAAAAAARAAGFEPVRRGPGGRAAGYHRASLCLDHVAADPHERTEIRARFTGFGELLVEALRAVGADARLGPVPGEYCPGEFSINDGHGHKLVGTAQRLVRGGWLFGTVILVTDPEPVRSVLVQVYRALGLDWDPSTVGAVSDTAPGVTVADVAASVRAAYARRGELVPGELPDGVLTDAAGRADRHRVPGDWA</sequence>
<accession>C8X6W3</accession>
<reference evidence="2 3" key="2">
    <citation type="journal article" date="2010" name="Stand. Genomic Sci.">
        <title>Complete genome sequence of Nakamurella multipartita type strain (Y-104).</title>
        <authorList>
            <person name="Tice H."/>
            <person name="Mayilraj S."/>
            <person name="Sims D."/>
            <person name="Lapidus A."/>
            <person name="Nolan M."/>
            <person name="Lucas S."/>
            <person name="Glavina Del Rio T."/>
            <person name="Copeland A."/>
            <person name="Cheng J.F."/>
            <person name="Meincke L."/>
            <person name="Bruce D."/>
            <person name="Goodwin L."/>
            <person name="Pitluck S."/>
            <person name="Ivanova N."/>
            <person name="Mavromatis K."/>
            <person name="Ovchinnikova G."/>
            <person name="Pati A."/>
            <person name="Chen A."/>
            <person name="Palaniappan K."/>
            <person name="Land M."/>
            <person name="Hauser L."/>
            <person name="Chang Y.J."/>
            <person name="Jeffries C.D."/>
            <person name="Detter J.C."/>
            <person name="Brettin T."/>
            <person name="Rohde M."/>
            <person name="Goker M."/>
            <person name="Bristow J."/>
            <person name="Eisen J.A."/>
            <person name="Markowitz V."/>
            <person name="Hugenholtz P."/>
            <person name="Kyrpides N.C."/>
            <person name="Klenk H.P."/>
            <person name="Chen F."/>
        </authorList>
    </citation>
    <scope>NUCLEOTIDE SEQUENCE [LARGE SCALE GENOMIC DNA]</scope>
    <source>
        <strain evidence="3">ATCC 700099 / DSM 44233 / CIP 104796 / JCM 9543 / NBRC 105858 / Y-104</strain>
    </source>
</reference>
<dbReference type="InParanoid" id="C8X6W3"/>
<dbReference type="GO" id="GO:0016874">
    <property type="term" value="F:ligase activity"/>
    <property type="evidence" value="ECO:0007669"/>
    <property type="project" value="UniProtKB-KW"/>
</dbReference>
<proteinExistence type="predicted"/>
<dbReference type="EMBL" id="CP001737">
    <property type="protein sequence ID" value="ACV80861.1"/>
    <property type="molecule type" value="Genomic_DNA"/>
</dbReference>
<dbReference type="InterPro" id="IPR045864">
    <property type="entry name" value="aa-tRNA-synth_II/BPL/LPL"/>
</dbReference>
<reference evidence="3" key="1">
    <citation type="submission" date="2009-09" db="EMBL/GenBank/DDBJ databases">
        <title>The complete genome of Nakamurella multipartita DSM 44233.</title>
        <authorList>
            <consortium name="US DOE Joint Genome Institute (JGI-PGF)"/>
            <person name="Lucas S."/>
            <person name="Copeland A."/>
            <person name="Lapidus A."/>
            <person name="Glavina del Rio T."/>
            <person name="Dalin E."/>
            <person name="Tice H."/>
            <person name="Bruce D."/>
            <person name="Goodwin L."/>
            <person name="Pitluck S."/>
            <person name="Kyrpides N."/>
            <person name="Mavromatis K."/>
            <person name="Ivanova N."/>
            <person name="Ovchinnikova G."/>
            <person name="Sims D."/>
            <person name="Meincke L."/>
            <person name="Brettin T."/>
            <person name="Detter J.C."/>
            <person name="Han C."/>
            <person name="Larimer F."/>
            <person name="Land M."/>
            <person name="Hauser L."/>
            <person name="Markowitz V."/>
            <person name="Cheng J.-F."/>
            <person name="Hugenholtz P."/>
            <person name="Woyke T."/>
            <person name="Wu D."/>
            <person name="Klenk H.-P."/>
            <person name="Eisen J.A."/>
        </authorList>
    </citation>
    <scope>NUCLEOTIDE SEQUENCE [LARGE SCALE GENOMIC DNA]</scope>
    <source>
        <strain evidence="3">ATCC 700099 / DSM 44233 / CIP 104796 / JCM 9543 / NBRC 105858 / Y-104</strain>
    </source>
</reference>
<dbReference type="RefSeq" id="WP_015749676.1">
    <property type="nucleotide sequence ID" value="NC_013235.1"/>
</dbReference>
<dbReference type="InterPro" id="IPR004143">
    <property type="entry name" value="BPL_LPL_catalytic"/>
</dbReference>